<dbReference type="EMBL" id="QDKJ01000002">
    <property type="protein sequence ID" value="PWC15098.1"/>
    <property type="molecule type" value="Genomic_DNA"/>
</dbReference>
<keyword evidence="8" id="KW-1185">Reference proteome</keyword>
<keyword evidence="3 5" id="KW-0460">Magnesium</keyword>
<comment type="pathway">
    <text evidence="5">Quinol/quinone metabolism; menaquinone biosynthesis.</text>
</comment>
<feature type="binding site" evidence="5">
    <location>
        <position position="427"/>
    </location>
    <ligand>
        <name>Mg(2+)</name>
        <dbReference type="ChEBI" id="CHEBI:18420"/>
    </ligand>
</feature>
<evidence type="ECO:0000256" key="2">
    <source>
        <dbReference type="ARBA" id="ARBA00005297"/>
    </source>
</evidence>
<evidence type="ECO:0000313" key="8">
    <source>
        <dbReference type="Proteomes" id="UP000245138"/>
    </source>
</evidence>
<dbReference type="InterPro" id="IPR034681">
    <property type="entry name" value="MenF"/>
</dbReference>
<dbReference type="NCBIfam" id="TIGR00543">
    <property type="entry name" value="isochor_syn"/>
    <property type="match status" value="1"/>
</dbReference>
<reference evidence="7 8" key="1">
    <citation type="submission" date="2018-04" db="EMBL/GenBank/DDBJ databases">
        <title>Brenneria corticis sp.nov.</title>
        <authorList>
            <person name="Li Y."/>
        </authorList>
    </citation>
    <scope>NUCLEOTIDE SEQUENCE [LARGE SCALE GENOMIC DNA]</scope>
    <source>
        <strain evidence="7 8">LMG 27715</strain>
    </source>
</reference>
<feature type="domain" description="Chorismate-utilising enzyme C-terminal" evidence="6">
    <location>
        <begin position="180"/>
        <end position="431"/>
    </location>
</feature>
<evidence type="ECO:0000256" key="4">
    <source>
        <dbReference type="ARBA" id="ARBA00023235"/>
    </source>
</evidence>
<dbReference type="PANTHER" id="PTHR47253:SF4">
    <property type="entry name" value="ISOCHORISMATE SYNTHASE 2, CHLOROPLASTIC"/>
    <property type="match status" value="1"/>
</dbReference>
<evidence type="ECO:0000256" key="1">
    <source>
        <dbReference type="ARBA" id="ARBA00000799"/>
    </source>
</evidence>
<dbReference type="GO" id="GO:0009234">
    <property type="term" value="P:menaquinone biosynthetic process"/>
    <property type="evidence" value="ECO:0007669"/>
    <property type="project" value="UniProtKB-UniRule"/>
</dbReference>
<proteinExistence type="inferred from homology"/>
<keyword evidence="4 5" id="KW-0413">Isomerase</keyword>
<dbReference type="InterPro" id="IPR005801">
    <property type="entry name" value="ADC_synthase"/>
</dbReference>
<evidence type="ECO:0000313" key="7">
    <source>
        <dbReference type="EMBL" id="PWC15098.1"/>
    </source>
</evidence>
<dbReference type="SUPFAM" id="SSF56322">
    <property type="entry name" value="ADC synthase"/>
    <property type="match status" value="1"/>
</dbReference>
<dbReference type="NCBIfam" id="NF011588">
    <property type="entry name" value="PRK15012.1"/>
    <property type="match status" value="1"/>
</dbReference>
<comment type="caution">
    <text evidence="7">The sequence shown here is derived from an EMBL/GenBank/DDBJ whole genome shotgun (WGS) entry which is preliminary data.</text>
</comment>
<comment type="cofactor">
    <cofactor evidence="5">
        <name>Mg(2+)</name>
        <dbReference type="ChEBI" id="CHEBI:18420"/>
    </cofactor>
</comment>
<dbReference type="OrthoDB" id="9806579at2"/>
<dbReference type="Gene3D" id="3.60.120.10">
    <property type="entry name" value="Anthranilate synthase"/>
    <property type="match status" value="1"/>
</dbReference>
<dbReference type="HAMAP" id="MF_01935">
    <property type="entry name" value="MenF"/>
    <property type="match status" value="1"/>
</dbReference>
<gene>
    <name evidence="5" type="primary">menF</name>
    <name evidence="7" type="ORF">B4923_03400</name>
</gene>
<organism evidence="7 8">
    <name type="scientific">Brenneria roseae subsp. americana</name>
    <dbReference type="NCBI Taxonomy" id="1508507"/>
    <lineage>
        <taxon>Bacteria</taxon>
        <taxon>Pseudomonadati</taxon>
        <taxon>Pseudomonadota</taxon>
        <taxon>Gammaproteobacteria</taxon>
        <taxon>Enterobacterales</taxon>
        <taxon>Pectobacteriaceae</taxon>
        <taxon>Brenneria</taxon>
    </lineage>
</organism>
<dbReference type="GO" id="GO:0000287">
    <property type="term" value="F:magnesium ion binding"/>
    <property type="evidence" value="ECO:0007669"/>
    <property type="project" value="UniProtKB-UniRule"/>
</dbReference>
<feature type="binding site" evidence="5">
    <location>
        <position position="295"/>
    </location>
    <ligand>
        <name>Mg(2+)</name>
        <dbReference type="ChEBI" id="CHEBI:18420"/>
    </ligand>
</feature>
<dbReference type="UniPathway" id="UPA00079"/>
<dbReference type="Pfam" id="PF00425">
    <property type="entry name" value="Chorismate_bind"/>
    <property type="match status" value="1"/>
</dbReference>
<sequence length="444" mass="50167">MKQLSDLLWHMQQDLREPQPESAGFRQITRSLILSEREPSGLLSWLATQPAYPQFYWQHRQDDEEAAVCGLVCGFHHAQEAEDFLLQHGCDSHVRIWGLNAFDQTPREYRSGISPSYLFLPRVELLRQGNTLSLRINLFSGASLQQDADEASAFIKFLLPIRPLPPLQAEVDVVDHRPDRQNWIKLLQQALHNIATGEMEKVVLARKTTLTLKQPLQATTFMAASRAANHHCFHFMLAHNARQAFLGSSPERLYRRDDTRLETEALAGTVASDKDDEKAAAFAHWLMKDTKNQCENMLVVDDICQRLQQSALSLDVMPPEVVRLRKVQHLRRAIQATLRQPSDVVCLDNLQPTAAVAGLPRRVARRFIAEKEPFERGWYAGSAGYLSRRQAEFCVALRSAEINNNILTLYAGAGIVAGSDPEQEWQELENKAAGLKSLLDGDMS</sequence>
<dbReference type="EC" id="5.4.4.2" evidence="5"/>
<evidence type="ECO:0000259" key="6">
    <source>
        <dbReference type="Pfam" id="PF00425"/>
    </source>
</evidence>
<evidence type="ECO:0000256" key="5">
    <source>
        <dbReference type="HAMAP-Rule" id="MF_01935"/>
    </source>
</evidence>
<dbReference type="InterPro" id="IPR044250">
    <property type="entry name" value="MenF-like"/>
</dbReference>
<feature type="active site" description="Proton acceptor" evidence="5">
    <location>
        <position position="201"/>
    </location>
</feature>
<keyword evidence="5" id="KW-0479">Metal-binding</keyword>
<dbReference type="InterPro" id="IPR004561">
    <property type="entry name" value="IsoChor_synthase"/>
</dbReference>
<dbReference type="AlphaFoldDB" id="A0A2U1U0A5"/>
<dbReference type="Proteomes" id="UP000245138">
    <property type="component" value="Unassembled WGS sequence"/>
</dbReference>
<feature type="active site" description="Proton donor" evidence="5">
    <location>
        <position position="251"/>
    </location>
</feature>
<evidence type="ECO:0000256" key="3">
    <source>
        <dbReference type="ARBA" id="ARBA00022842"/>
    </source>
</evidence>
<accession>A0A2U1U0A5</accession>
<comment type="catalytic activity">
    <reaction evidence="1 5">
        <text>chorismate = isochorismate</text>
        <dbReference type="Rhea" id="RHEA:18985"/>
        <dbReference type="ChEBI" id="CHEBI:29748"/>
        <dbReference type="ChEBI" id="CHEBI:29780"/>
        <dbReference type="EC" id="5.4.4.2"/>
    </reaction>
</comment>
<keyword evidence="5" id="KW-0474">Menaquinone biosynthesis</keyword>
<dbReference type="UniPathway" id="UPA01057">
    <property type="reaction ID" value="UER00163"/>
</dbReference>
<comment type="similarity">
    <text evidence="2 5">Belongs to the isochorismate synthase family.</text>
</comment>
<dbReference type="RefSeq" id="WP_109052954.1">
    <property type="nucleotide sequence ID" value="NZ_QDKJ01000002.1"/>
</dbReference>
<comment type="pathway">
    <text evidence="5">Quinol/quinone metabolism; 1,4-dihydroxy-2-naphthoate biosynthesis; 1,4-dihydroxy-2-naphthoate from chorismate: step 1/7.</text>
</comment>
<protein>
    <recommendedName>
        <fullName evidence="5">Isochorismate synthase MenF</fullName>
        <ecNumber evidence="5">5.4.4.2</ecNumber>
    </recommendedName>
    <alternativeName>
        <fullName evidence="5">Isochorismate mutase</fullName>
    </alternativeName>
</protein>
<dbReference type="PANTHER" id="PTHR47253">
    <property type="match status" value="1"/>
</dbReference>
<name>A0A2U1U0A5_9GAMM</name>
<dbReference type="GO" id="GO:0008909">
    <property type="term" value="F:isochorismate synthase activity"/>
    <property type="evidence" value="ECO:0007669"/>
    <property type="project" value="UniProtKB-UniRule"/>
</dbReference>
<dbReference type="InterPro" id="IPR015890">
    <property type="entry name" value="Chorismate_C"/>
</dbReference>
<comment type="function">
    <text evidence="5">Catalyzes the conversion of chorismate to isochorismate.</text>
</comment>